<protein>
    <submittedName>
        <fullName evidence="1">Uncharacterized protein</fullName>
    </submittedName>
</protein>
<dbReference type="Proteomes" id="UP000886998">
    <property type="component" value="Unassembled WGS sequence"/>
</dbReference>
<keyword evidence="2" id="KW-1185">Reference proteome</keyword>
<reference evidence="1" key="1">
    <citation type="submission" date="2020-08" db="EMBL/GenBank/DDBJ databases">
        <title>Multicomponent nature underlies the extraordinary mechanical properties of spider dragline silk.</title>
        <authorList>
            <person name="Kono N."/>
            <person name="Nakamura H."/>
            <person name="Mori M."/>
            <person name="Yoshida Y."/>
            <person name="Ohtoshi R."/>
            <person name="Malay A.D."/>
            <person name="Moran D.A.P."/>
            <person name="Tomita M."/>
            <person name="Numata K."/>
            <person name="Arakawa K."/>
        </authorList>
    </citation>
    <scope>NUCLEOTIDE SEQUENCE</scope>
</reference>
<name>A0A8X7CTF0_9ARAC</name>
<gene>
    <name evidence="1" type="ORF">TNIN_246621</name>
</gene>
<dbReference type="EMBL" id="BMAV01022900">
    <property type="protein sequence ID" value="GFY78275.1"/>
    <property type="molecule type" value="Genomic_DNA"/>
</dbReference>
<dbReference type="AlphaFoldDB" id="A0A8X7CTF0"/>
<accession>A0A8X7CTF0</accession>
<evidence type="ECO:0000313" key="2">
    <source>
        <dbReference type="Proteomes" id="UP000886998"/>
    </source>
</evidence>
<evidence type="ECO:0000313" key="1">
    <source>
        <dbReference type="EMBL" id="GFY78275.1"/>
    </source>
</evidence>
<organism evidence="1 2">
    <name type="scientific">Trichonephila inaurata madagascariensis</name>
    <dbReference type="NCBI Taxonomy" id="2747483"/>
    <lineage>
        <taxon>Eukaryota</taxon>
        <taxon>Metazoa</taxon>
        <taxon>Ecdysozoa</taxon>
        <taxon>Arthropoda</taxon>
        <taxon>Chelicerata</taxon>
        <taxon>Arachnida</taxon>
        <taxon>Araneae</taxon>
        <taxon>Araneomorphae</taxon>
        <taxon>Entelegynae</taxon>
        <taxon>Araneoidea</taxon>
        <taxon>Nephilidae</taxon>
        <taxon>Trichonephila</taxon>
        <taxon>Trichonephila inaurata</taxon>
    </lineage>
</organism>
<sequence>MLIDMGKSPFSRNRKEDTKWKRRSERRHFSECCRFPFVEQPFYLERPICPVTLFRAPLFSNASDHPSNDSRAVHPLSSGWKGARAWRRSTPFKWHLL</sequence>
<proteinExistence type="predicted"/>
<comment type="caution">
    <text evidence="1">The sequence shown here is derived from an EMBL/GenBank/DDBJ whole genome shotgun (WGS) entry which is preliminary data.</text>
</comment>